<protein>
    <submittedName>
        <fullName evidence="2">Uncharacterized protein</fullName>
    </submittedName>
</protein>
<feature type="compositionally biased region" description="Low complexity" evidence="1">
    <location>
        <begin position="53"/>
        <end position="72"/>
    </location>
</feature>
<name>A0AAD9IBY3_9PEZI</name>
<organism evidence="2 3">
    <name type="scientific">Phyllachora maydis</name>
    <dbReference type="NCBI Taxonomy" id="1825666"/>
    <lineage>
        <taxon>Eukaryota</taxon>
        <taxon>Fungi</taxon>
        <taxon>Dikarya</taxon>
        <taxon>Ascomycota</taxon>
        <taxon>Pezizomycotina</taxon>
        <taxon>Sordariomycetes</taxon>
        <taxon>Sordariomycetidae</taxon>
        <taxon>Phyllachorales</taxon>
        <taxon>Phyllachoraceae</taxon>
        <taxon>Phyllachora</taxon>
    </lineage>
</organism>
<dbReference type="Proteomes" id="UP001217918">
    <property type="component" value="Unassembled WGS sequence"/>
</dbReference>
<dbReference type="AlphaFoldDB" id="A0AAD9IBY3"/>
<evidence type="ECO:0000313" key="3">
    <source>
        <dbReference type="Proteomes" id="UP001217918"/>
    </source>
</evidence>
<dbReference type="EMBL" id="JAQQPM010000008">
    <property type="protein sequence ID" value="KAK2074315.1"/>
    <property type="molecule type" value="Genomic_DNA"/>
</dbReference>
<sequence length="238" mass="24378">MSAVAPRVVRFTRALSCTAAASHPSHLLRNGTRIAASTRQAAKEEARSEDADASNTRPITTTTAPSTRPTIAVPRQPKVPLMQGFTTSAPVCTTTTTTAPSRVDACVLPSLADAPYDPYAHVRVPLLPSVRAASVAGRAAEEPQRPFVPAEMVVVAADPANVAHAALTEVEGFSVDGVELGFAHGMDLAPGTRMEQGMIRDIWKGLVDDVFGPGAGAGASTGMGADAGAAGAKPSTAL</sequence>
<evidence type="ECO:0000313" key="2">
    <source>
        <dbReference type="EMBL" id="KAK2074315.1"/>
    </source>
</evidence>
<keyword evidence="3" id="KW-1185">Reference proteome</keyword>
<comment type="caution">
    <text evidence="2">The sequence shown here is derived from an EMBL/GenBank/DDBJ whole genome shotgun (WGS) entry which is preliminary data.</text>
</comment>
<accession>A0AAD9IBY3</accession>
<reference evidence="2" key="1">
    <citation type="journal article" date="2023" name="Mol. Plant Microbe Interact.">
        <title>Elucidating the Obligate Nature and Biological Capacity of an Invasive Fungal Corn Pathogen.</title>
        <authorList>
            <person name="MacCready J.S."/>
            <person name="Roggenkamp E.M."/>
            <person name="Gdanetz K."/>
            <person name="Chilvers M.I."/>
        </authorList>
    </citation>
    <scope>NUCLEOTIDE SEQUENCE</scope>
    <source>
        <strain evidence="2">PM02</strain>
    </source>
</reference>
<feature type="compositionally biased region" description="Basic and acidic residues" evidence="1">
    <location>
        <begin position="41"/>
        <end position="50"/>
    </location>
</feature>
<proteinExistence type="predicted"/>
<feature type="region of interest" description="Disordered" evidence="1">
    <location>
        <begin position="31"/>
        <end position="72"/>
    </location>
</feature>
<evidence type="ECO:0000256" key="1">
    <source>
        <dbReference type="SAM" id="MobiDB-lite"/>
    </source>
</evidence>
<gene>
    <name evidence="2" type="ORF">P8C59_008532</name>
</gene>